<organism evidence="3">
    <name type="scientific">hydrothermal vent metagenome</name>
    <dbReference type="NCBI Taxonomy" id="652676"/>
    <lineage>
        <taxon>unclassified sequences</taxon>
        <taxon>metagenomes</taxon>
        <taxon>ecological metagenomes</taxon>
    </lineage>
</organism>
<evidence type="ECO:0000256" key="1">
    <source>
        <dbReference type="ARBA" id="ARBA00006226"/>
    </source>
</evidence>
<dbReference type="InterPro" id="IPR035093">
    <property type="entry name" value="RelE/ParE_toxin_dom_sf"/>
</dbReference>
<reference evidence="3" key="1">
    <citation type="submission" date="2018-06" db="EMBL/GenBank/DDBJ databases">
        <authorList>
            <person name="Zhirakovskaya E."/>
        </authorList>
    </citation>
    <scope>NUCLEOTIDE SEQUENCE</scope>
</reference>
<gene>
    <name evidence="3" type="ORF">MNBD_GAMMA12-1419</name>
</gene>
<dbReference type="PANTHER" id="PTHR33755">
    <property type="entry name" value="TOXIN PARE1-RELATED"/>
    <property type="match status" value="1"/>
</dbReference>
<keyword evidence="2" id="KW-1277">Toxin-antitoxin system</keyword>
<dbReference type="InterPro" id="IPR007712">
    <property type="entry name" value="RelE/ParE_toxin"/>
</dbReference>
<proteinExistence type="inferred from homology"/>
<comment type="similarity">
    <text evidence="1">Belongs to the RelE toxin family.</text>
</comment>
<feature type="non-terminal residue" evidence="3">
    <location>
        <position position="1"/>
    </location>
</feature>
<dbReference type="InterPro" id="IPR051803">
    <property type="entry name" value="TA_system_RelE-like_toxin"/>
</dbReference>
<protein>
    <submittedName>
        <fullName evidence="3">Death on curing protein, Doc toxin</fullName>
    </submittedName>
</protein>
<name>A0A3B0YNP8_9ZZZZ</name>
<dbReference type="Pfam" id="PF05016">
    <property type="entry name" value="ParE_toxin"/>
    <property type="match status" value="1"/>
</dbReference>
<dbReference type="PANTHER" id="PTHR33755:SF5">
    <property type="entry name" value="TYPE II TOXIN-ANTITOXIN SYSTEM RELE_PARE FAMILY TOXIN"/>
    <property type="match status" value="1"/>
</dbReference>
<evidence type="ECO:0000313" key="3">
    <source>
        <dbReference type="EMBL" id="VAW77207.1"/>
    </source>
</evidence>
<evidence type="ECO:0000256" key="2">
    <source>
        <dbReference type="ARBA" id="ARBA00022649"/>
    </source>
</evidence>
<dbReference type="EMBL" id="UOFL01000123">
    <property type="protein sequence ID" value="VAW77207.1"/>
    <property type="molecule type" value="Genomic_DNA"/>
</dbReference>
<accession>A0A3B0YNP8</accession>
<dbReference type="AlphaFoldDB" id="A0A3B0YNP8"/>
<sequence length="105" mass="12071">KVIWSMIAEEDLISIIKYIHSNNPVAAKSSLKKIKSKASNLNGFPQRGCIVPELKENGILQYRELIVAPWRIIYRLSDSNVYVLSVIDSRRNIEDILLHRLVRAK</sequence>
<dbReference type="Gene3D" id="3.30.2310.20">
    <property type="entry name" value="RelE-like"/>
    <property type="match status" value="1"/>
</dbReference>